<proteinExistence type="predicted"/>
<protein>
    <submittedName>
        <fullName evidence="3">Uncharacterized protein</fullName>
    </submittedName>
</protein>
<evidence type="ECO:0000313" key="3">
    <source>
        <dbReference type="WBParaSite" id="sdigi.contig162.g5474.t1"/>
    </source>
</evidence>
<name>A0A915PGT9_9BILA</name>
<evidence type="ECO:0000256" key="1">
    <source>
        <dbReference type="SAM" id="MobiDB-lite"/>
    </source>
</evidence>
<feature type="region of interest" description="Disordered" evidence="1">
    <location>
        <begin position="49"/>
        <end position="79"/>
    </location>
</feature>
<sequence>MTNGMLASCEGEGSSSSTVNVAVLVGIRRAVAPIANAATVPSTQSIRAPLRTACSVSPQPDRQRRTRTRERAKEHDAPP</sequence>
<organism evidence="2 3">
    <name type="scientific">Setaria digitata</name>
    <dbReference type="NCBI Taxonomy" id="48799"/>
    <lineage>
        <taxon>Eukaryota</taxon>
        <taxon>Metazoa</taxon>
        <taxon>Ecdysozoa</taxon>
        <taxon>Nematoda</taxon>
        <taxon>Chromadorea</taxon>
        <taxon>Rhabditida</taxon>
        <taxon>Spirurina</taxon>
        <taxon>Spiruromorpha</taxon>
        <taxon>Filarioidea</taxon>
        <taxon>Setariidae</taxon>
        <taxon>Setaria</taxon>
    </lineage>
</organism>
<evidence type="ECO:0000313" key="2">
    <source>
        <dbReference type="Proteomes" id="UP000887581"/>
    </source>
</evidence>
<feature type="compositionally biased region" description="Basic and acidic residues" evidence="1">
    <location>
        <begin position="69"/>
        <end position="79"/>
    </location>
</feature>
<dbReference type="Proteomes" id="UP000887581">
    <property type="component" value="Unplaced"/>
</dbReference>
<reference evidence="3" key="1">
    <citation type="submission" date="2022-11" db="UniProtKB">
        <authorList>
            <consortium name="WormBaseParasite"/>
        </authorList>
    </citation>
    <scope>IDENTIFICATION</scope>
</reference>
<dbReference type="AlphaFoldDB" id="A0A915PGT9"/>
<keyword evidence="2" id="KW-1185">Reference proteome</keyword>
<accession>A0A915PGT9</accession>
<dbReference type="WBParaSite" id="sdigi.contig162.g5474.t1">
    <property type="protein sequence ID" value="sdigi.contig162.g5474.t1"/>
    <property type="gene ID" value="sdigi.contig162.g5474"/>
</dbReference>